<gene>
    <name evidence="3" type="ORF">BRADI_1g12064v3</name>
</gene>
<evidence type="ECO:0000313" key="3">
    <source>
        <dbReference type="EMBL" id="KQK13723.1"/>
    </source>
</evidence>
<sequence>MAAERSSGVSSATASPARLRMMCSHGGRFLPSGPDGAIRYAGGETRVLVVPRDASFRELLAKLAAMAGGYRLAEDEDVLVSATCDEELAHMRDEHDRLRATRPSAVFRLFFSASGVQVQRRAASSGRPPLAPKIRRVQSEQSVRGPCSAAGPVPMRRVQSAQQLAGCSRFQPCCHRRHDQYAPVLPAPPTCPPQASKNARGARPAGQEEPAPEVSGAEPADRVISTTEAALEKISGEAELEEPNRRAFWEFE</sequence>
<name>A0A0Q3J7A6_BRADI</name>
<dbReference type="OrthoDB" id="634045at2759"/>
<dbReference type="SUPFAM" id="SSF54277">
    <property type="entry name" value="CAD &amp; PB1 domains"/>
    <property type="match status" value="1"/>
</dbReference>
<dbReference type="PANTHER" id="PTHR31066:SF45">
    <property type="entry name" value="PB1 DOMAIN-CONTAINING PROTEIN"/>
    <property type="match status" value="1"/>
</dbReference>
<protein>
    <recommendedName>
        <fullName evidence="2">PB1 domain-containing protein</fullName>
    </recommendedName>
</protein>
<feature type="region of interest" description="Disordered" evidence="1">
    <location>
        <begin position="188"/>
        <end position="223"/>
    </location>
</feature>
<dbReference type="SMART" id="SM00666">
    <property type="entry name" value="PB1"/>
    <property type="match status" value="1"/>
</dbReference>
<dbReference type="Gramene" id="KQK13723">
    <property type="protein sequence ID" value="KQK13723"/>
    <property type="gene ID" value="BRADI_1g12064v3"/>
</dbReference>
<reference evidence="3 4" key="1">
    <citation type="journal article" date="2010" name="Nature">
        <title>Genome sequencing and analysis of the model grass Brachypodium distachyon.</title>
        <authorList>
            <consortium name="International Brachypodium Initiative"/>
        </authorList>
    </citation>
    <scope>NUCLEOTIDE SEQUENCE [LARGE SCALE GENOMIC DNA]</scope>
    <source>
        <strain evidence="3 4">Bd21</strain>
    </source>
</reference>
<dbReference type="PANTHER" id="PTHR31066">
    <property type="entry name" value="OS05G0427100 PROTEIN-RELATED"/>
    <property type="match status" value="1"/>
</dbReference>
<accession>A0A0Q3J7A6</accession>
<feature type="domain" description="PB1" evidence="2">
    <location>
        <begin position="33"/>
        <end position="114"/>
    </location>
</feature>
<keyword evidence="5" id="KW-1185">Reference proteome</keyword>
<organism evidence="3">
    <name type="scientific">Brachypodium distachyon</name>
    <name type="common">Purple false brome</name>
    <name type="synonym">Trachynia distachya</name>
    <dbReference type="NCBI Taxonomy" id="15368"/>
    <lineage>
        <taxon>Eukaryota</taxon>
        <taxon>Viridiplantae</taxon>
        <taxon>Streptophyta</taxon>
        <taxon>Embryophyta</taxon>
        <taxon>Tracheophyta</taxon>
        <taxon>Spermatophyta</taxon>
        <taxon>Magnoliopsida</taxon>
        <taxon>Liliopsida</taxon>
        <taxon>Poales</taxon>
        <taxon>Poaceae</taxon>
        <taxon>BOP clade</taxon>
        <taxon>Pooideae</taxon>
        <taxon>Stipodae</taxon>
        <taxon>Brachypodieae</taxon>
        <taxon>Brachypodium</taxon>
    </lineage>
</organism>
<dbReference type="InterPro" id="IPR053198">
    <property type="entry name" value="Gynoecium_Dev_Regulator"/>
</dbReference>
<reference evidence="3" key="2">
    <citation type="submission" date="2017-06" db="EMBL/GenBank/DDBJ databases">
        <title>WGS assembly of Brachypodium distachyon.</title>
        <authorList>
            <consortium name="The International Brachypodium Initiative"/>
            <person name="Lucas S."/>
            <person name="Harmon-Smith M."/>
            <person name="Lail K."/>
            <person name="Tice H."/>
            <person name="Grimwood J."/>
            <person name="Bruce D."/>
            <person name="Barry K."/>
            <person name="Shu S."/>
            <person name="Lindquist E."/>
            <person name="Wang M."/>
            <person name="Pitluck S."/>
            <person name="Vogel J.P."/>
            <person name="Garvin D.F."/>
            <person name="Mockler T.C."/>
            <person name="Schmutz J."/>
            <person name="Rokhsar D."/>
            <person name="Bevan M.W."/>
        </authorList>
    </citation>
    <scope>NUCLEOTIDE SEQUENCE</scope>
    <source>
        <strain evidence="3">Bd21</strain>
    </source>
</reference>
<proteinExistence type="predicted"/>
<dbReference type="Proteomes" id="UP000008810">
    <property type="component" value="Chromosome 1"/>
</dbReference>
<dbReference type="EnsemblPlants" id="KQK13723">
    <property type="protein sequence ID" value="KQK13723"/>
    <property type="gene ID" value="BRADI_1g12064v3"/>
</dbReference>
<dbReference type="CDD" id="cd06410">
    <property type="entry name" value="PB1_UP2"/>
    <property type="match status" value="1"/>
</dbReference>
<dbReference type="STRING" id="15368.A0A0Q3J7A6"/>
<evidence type="ECO:0000313" key="4">
    <source>
        <dbReference type="EnsemblPlants" id="KQK13723"/>
    </source>
</evidence>
<dbReference type="Pfam" id="PF00564">
    <property type="entry name" value="PB1"/>
    <property type="match status" value="1"/>
</dbReference>
<dbReference type="AlphaFoldDB" id="A0A0Q3J7A6"/>
<dbReference type="InterPro" id="IPR000270">
    <property type="entry name" value="PB1_dom"/>
</dbReference>
<dbReference type="FunCoup" id="A0A0Q3J7A6">
    <property type="interactions" value="252"/>
</dbReference>
<evidence type="ECO:0000259" key="2">
    <source>
        <dbReference type="SMART" id="SM00666"/>
    </source>
</evidence>
<evidence type="ECO:0000256" key="1">
    <source>
        <dbReference type="SAM" id="MobiDB-lite"/>
    </source>
</evidence>
<dbReference type="EMBL" id="CM000880">
    <property type="protein sequence ID" value="KQK13723.1"/>
    <property type="molecule type" value="Genomic_DNA"/>
</dbReference>
<feature type="region of interest" description="Disordered" evidence="1">
    <location>
        <begin position="121"/>
        <end position="153"/>
    </location>
</feature>
<reference evidence="4" key="3">
    <citation type="submission" date="2018-08" db="UniProtKB">
        <authorList>
            <consortium name="EnsemblPlants"/>
        </authorList>
    </citation>
    <scope>IDENTIFICATION</scope>
    <source>
        <strain evidence="4">cv. Bd21</strain>
    </source>
</reference>
<evidence type="ECO:0000313" key="5">
    <source>
        <dbReference type="Proteomes" id="UP000008810"/>
    </source>
</evidence>
<dbReference type="InParanoid" id="A0A0Q3J7A6"/>